<keyword evidence="2" id="KW-0175">Coiled coil</keyword>
<dbReference type="KEGG" id="scia:HUG15_04610"/>
<dbReference type="GO" id="GO:0042803">
    <property type="term" value="F:protein homodimerization activity"/>
    <property type="evidence" value="ECO:0007669"/>
    <property type="project" value="InterPro"/>
</dbReference>
<dbReference type="Pfam" id="PF01025">
    <property type="entry name" value="GrpE"/>
    <property type="match status" value="1"/>
</dbReference>
<dbReference type="InterPro" id="IPR009012">
    <property type="entry name" value="GrpE_head"/>
</dbReference>
<keyword evidence="1" id="KW-0143">Chaperone</keyword>
<dbReference type="InterPro" id="IPR000740">
    <property type="entry name" value="GrpE"/>
</dbReference>
<feature type="coiled-coil region" evidence="2">
    <location>
        <begin position="14"/>
        <end position="70"/>
    </location>
</feature>
<gene>
    <name evidence="3" type="primary">grpE</name>
    <name evidence="3" type="ORF">HUG15_04610</name>
</gene>
<dbReference type="GO" id="GO:0051087">
    <property type="term" value="F:protein-folding chaperone binding"/>
    <property type="evidence" value="ECO:0007669"/>
    <property type="project" value="InterPro"/>
</dbReference>
<reference evidence="3 4" key="1">
    <citation type="submission" date="2020-06" db="EMBL/GenBank/DDBJ databases">
        <title>Genomic analysis of Salicibibacter sp. NKC5-3.</title>
        <authorList>
            <person name="Oh Y.J."/>
        </authorList>
    </citation>
    <scope>NUCLEOTIDE SEQUENCE [LARGE SCALE GENOMIC DNA]</scope>
    <source>
        <strain evidence="3 4">NKC5-3</strain>
    </source>
</reference>
<evidence type="ECO:0000313" key="4">
    <source>
        <dbReference type="Proteomes" id="UP000595823"/>
    </source>
</evidence>
<protein>
    <submittedName>
        <fullName evidence="3">Nucleotide exchange factor GrpE</fullName>
    </submittedName>
</protein>
<sequence>MNWKFWEKEKEHPLNADMNQLKQQSEQMQEQIANIENQVQKLTRLQYKTGKNTEEQLNTLSETMERTKQASGESDKEIIPQLIRQIDDMDMVSAQLKNDPNWQALIQKWSERLLHTLADLGVKESIHHGDMFDPKRTEAIEAVLPPEPQARPYQIVHIHQRGFYDKDGTIIRKAQVTTVKEDAENG</sequence>
<dbReference type="RefSeq" id="WP_200127433.1">
    <property type="nucleotide sequence ID" value="NZ_CP054705.1"/>
</dbReference>
<dbReference type="Gene3D" id="2.30.22.10">
    <property type="entry name" value="Head domain of nucleotide exchange factor GrpE"/>
    <property type="match status" value="1"/>
</dbReference>
<accession>A0A7T6Z1I5</accession>
<name>A0A7T6Z1I5_9BACI</name>
<dbReference type="Proteomes" id="UP000595823">
    <property type="component" value="Chromosome"/>
</dbReference>
<dbReference type="GO" id="GO:0006457">
    <property type="term" value="P:protein folding"/>
    <property type="evidence" value="ECO:0007669"/>
    <property type="project" value="InterPro"/>
</dbReference>
<dbReference type="AlphaFoldDB" id="A0A7T6Z1I5"/>
<keyword evidence="4" id="KW-1185">Reference proteome</keyword>
<evidence type="ECO:0000256" key="1">
    <source>
        <dbReference type="ARBA" id="ARBA00023186"/>
    </source>
</evidence>
<dbReference type="GO" id="GO:0000774">
    <property type="term" value="F:adenyl-nucleotide exchange factor activity"/>
    <property type="evidence" value="ECO:0007669"/>
    <property type="project" value="InterPro"/>
</dbReference>
<dbReference type="SUPFAM" id="SSF51064">
    <property type="entry name" value="Head domain of nucleotide exchange factor GrpE"/>
    <property type="match status" value="1"/>
</dbReference>
<dbReference type="EMBL" id="CP054705">
    <property type="protein sequence ID" value="QQK74952.1"/>
    <property type="molecule type" value="Genomic_DNA"/>
</dbReference>
<evidence type="ECO:0000256" key="2">
    <source>
        <dbReference type="SAM" id="Coils"/>
    </source>
</evidence>
<organism evidence="3 4">
    <name type="scientific">Salicibibacter cibarius</name>
    <dbReference type="NCBI Taxonomy" id="2743000"/>
    <lineage>
        <taxon>Bacteria</taxon>
        <taxon>Bacillati</taxon>
        <taxon>Bacillota</taxon>
        <taxon>Bacilli</taxon>
        <taxon>Bacillales</taxon>
        <taxon>Bacillaceae</taxon>
        <taxon>Salicibibacter</taxon>
    </lineage>
</organism>
<evidence type="ECO:0000313" key="3">
    <source>
        <dbReference type="EMBL" id="QQK74952.1"/>
    </source>
</evidence>
<proteinExistence type="predicted"/>